<proteinExistence type="inferred from homology"/>
<dbReference type="InterPro" id="IPR000030">
    <property type="entry name" value="PPE_dom"/>
</dbReference>
<feature type="compositionally biased region" description="Low complexity" evidence="2">
    <location>
        <begin position="214"/>
        <end position="223"/>
    </location>
</feature>
<reference evidence="5" key="1">
    <citation type="submission" date="2019-11" db="EMBL/GenBank/DDBJ databases">
        <title>The complete genome sequence of Saccharopolyspora sp. E2A.</title>
        <authorList>
            <person name="Zhang G."/>
        </authorList>
    </citation>
    <scope>NUCLEOTIDE SEQUENCE [LARGE SCALE GENOMIC DNA]</scope>
    <source>
        <strain evidence="5">E2A</strain>
    </source>
</reference>
<evidence type="ECO:0000259" key="3">
    <source>
        <dbReference type="Pfam" id="PF00823"/>
    </source>
</evidence>
<feature type="region of interest" description="Disordered" evidence="2">
    <location>
        <begin position="231"/>
        <end position="331"/>
    </location>
</feature>
<sequence>MTNSGDHRWQGYSHPELYEQIHQGPGADASTDPVRRWSELTTALAEIDSDLASALIRAMDGWQGEAAETTRSGLRPLGEWAGEVQEAARVMRDRAEEQAEHVGKARAEMPPPVRLTAEDPGMAESLFTHLFSGQTDREAQEAAQDAAEQRAFDVMRTYESSTRANTTSLASFAAPPQVTVDAPAARPMPGGGVAQPAVTINWAPSVPATPPTGPGSAFGPSSAAARLGGLRAAPGLGTSGSSGSGSGSGRSGSGSAGGSAAGRAGSGGSGSAGGSGSGGSGRTASRAARDQSGHDDEPETDSPVTEDNGEGGGFFDAPRTSSRPVIGGEPG</sequence>
<dbReference type="InterPro" id="IPR038332">
    <property type="entry name" value="PPE_sf"/>
</dbReference>
<evidence type="ECO:0000313" key="4">
    <source>
        <dbReference type="EMBL" id="QGK71346.1"/>
    </source>
</evidence>
<evidence type="ECO:0000256" key="1">
    <source>
        <dbReference type="ARBA" id="ARBA00010652"/>
    </source>
</evidence>
<evidence type="ECO:0000313" key="5">
    <source>
        <dbReference type="Proteomes" id="UP000371041"/>
    </source>
</evidence>
<accession>A0A5Q3QDA8</accession>
<dbReference type="Gene3D" id="1.20.1260.20">
    <property type="entry name" value="PPE superfamily"/>
    <property type="match status" value="1"/>
</dbReference>
<keyword evidence="5" id="KW-1185">Reference proteome</keyword>
<protein>
    <submittedName>
        <fullName evidence="4">PPE domain-containing protein</fullName>
    </submittedName>
</protein>
<feature type="compositionally biased region" description="Gly residues" evidence="2">
    <location>
        <begin position="237"/>
        <end position="281"/>
    </location>
</feature>
<dbReference type="Pfam" id="PF00823">
    <property type="entry name" value="PPE"/>
    <property type="match status" value="1"/>
</dbReference>
<feature type="region of interest" description="Disordered" evidence="2">
    <location>
        <begin position="204"/>
        <end position="223"/>
    </location>
</feature>
<organism evidence="4 5">
    <name type="scientific">Allosaccharopolyspora coralli</name>
    <dbReference type="NCBI Taxonomy" id="2665642"/>
    <lineage>
        <taxon>Bacteria</taxon>
        <taxon>Bacillati</taxon>
        <taxon>Actinomycetota</taxon>
        <taxon>Actinomycetes</taxon>
        <taxon>Pseudonocardiales</taxon>
        <taxon>Pseudonocardiaceae</taxon>
        <taxon>Allosaccharopolyspora</taxon>
    </lineage>
</organism>
<dbReference type="Proteomes" id="UP000371041">
    <property type="component" value="Chromosome"/>
</dbReference>
<dbReference type="KEGG" id="sace:GIY23_19095"/>
<dbReference type="EMBL" id="CP045929">
    <property type="protein sequence ID" value="QGK71346.1"/>
    <property type="molecule type" value="Genomic_DNA"/>
</dbReference>
<feature type="domain" description="PPE" evidence="3">
    <location>
        <begin position="20"/>
        <end position="169"/>
    </location>
</feature>
<name>A0A5Q3QDA8_9PSEU</name>
<dbReference type="AlphaFoldDB" id="A0A5Q3QDA8"/>
<dbReference type="RefSeq" id="WP_154077922.1">
    <property type="nucleotide sequence ID" value="NZ_CP045929.1"/>
</dbReference>
<gene>
    <name evidence="4" type="ORF">GIY23_19095</name>
</gene>
<evidence type="ECO:0000256" key="2">
    <source>
        <dbReference type="SAM" id="MobiDB-lite"/>
    </source>
</evidence>
<dbReference type="SUPFAM" id="SSF140459">
    <property type="entry name" value="PE/PPE dimer-like"/>
    <property type="match status" value="1"/>
</dbReference>
<comment type="similarity">
    <text evidence="1">Belongs to the mycobacterial PPE family.</text>
</comment>